<keyword evidence="3" id="KW-1185">Reference proteome</keyword>
<reference evidence="2 3" key="1">
    <citation type="journal article" date="2007" name="Nature">
        <title>Evolution of genes and genomes on the Drosophila phylogeny.</title>
        <authorList>
            <consortium name="Drosophila 12 Genomes Consortium"/>
            <person name="Clark A.G."/>
            <person name="Eisen M.B."/>
            <person name="Smith D.R."/>
            <person name="Bergman C.M."/>
            <person name="Oliver B."/>
            <person name="Markow T.A."/>
            <person name="Kaufman T.C."/>
            <person name="Kellis M."/>
            <person name="Gelbart W."/>
            <person name="Iyer V.N."/>
            <person name="Pollard D.A."/>
            <person name="Sackton T.B."/>
            <person name="Larracuente A.M."/>
            <person name="Singh N.D."/>
            <person name="Abad J.P."/>
            <person name="Abt D.N."/>
            <person name="Adryan B."/>
            <person name="Aguade M."/>
            <person name="Akashi H."/>
            <person name="Anderson W.W."/>
            <person name="Aquadro C.F."/>
            <person name="Ardell D.H."/>
            <person name="Arguello R."/>
            <person name="Artieri C.G."/>
            <person name="Barbash D.A."/>
            <person name="Barker D."/>
            <person name="Barsanti P."/>
            <person name="Batterham P."/>
            <person name="Batzoglou S."/>
            <person name="Begun D."/>
            <person name="Bhutkar A."/>
            <person name="Blanco E."/>
            <person name="Bosak S.A."/>
            <person name="Bradley R.K."/>
            <person name="Brand A.D."/>
            <person name="Brent M.R."/>
            <person name="Brooks A.N."/>
            <person name="Brown R.H."/>
            <person name="Butlin R.K."/>
            <person name="Caggese C."/>
            <person name="Calvi B.R."/>
            <person name="Bernardo de Carvalho A."/>
            <person name="Caspi A."/>
            <person name="Castrezana S."/>
            <person name="Celniker S.E."/>
            <person name="Chang J.L."/>
            <person name="Chapple C."/>
            <person name="Chatterji S."/>
            <person name="Chinwalla A."/>
            <person name="Civetta A."/>
            <person name="Clifton S.W."/>
            <person name="Comeron J.M."/>
            <person name="Costello J.C."/>
            <person name="Coyne J.A."/>
            <person name="Daub J."/>
            <person name="David R.G."/>
            <person name="Delcher A.L."/>
            <person name="Delehaunty K."/>
            <person name="Do C.B."/>
            <person name="Ebling H."/>
            <person name="Edwards K."/>
            <person name="Eickbush T."/>
            <person name="Evans J.D."/>
            <person name="Filipski A."/>
            <person name="Findeiss S."/>
            <person name="Freyhult E."/>
            <person name="Fulton L."/>
            <person name="Fulton R."/>
            <person name="Garcia A.C."/>
            <person name="Gardiner A."/>
            <person name="Garfield D.A."/>
            <person name="Garvin B.E."/>
            <person name="Gibson G."/>
            <person name="Gilbert D."/>
            <person name="Gnerre S."/>
            <person name="Godfrey J."/>
            <person name="Good R."/>
            <person name="Gotea V."/>
            <person name="Gravely B."/>
            <person name="Greenberg A.J."/>
            <person name="Griffiths-Jones S."/>
            <person name="Gross S."/>
            <person name="Guigo R."/>
            <person name="Gustafson E.A."/>
            <person name="Haerty W."/>
            <person name="Hahn M.W."/>
            <person name="Halligan D.L."/>
            <person name="Halpern A.L."/>
            <person name="Halter G.M."/>
            <person name="Han M.V."/>
            <person name="Heger A."/>
            <person name="Hillier L."/>
            <person name="Hinrichs A.S."/>
            <person name="Holmes I."/>
            <person name="Hoskins R.A."/>
            <person name="Hubisz M.J."/>
            <person name="Hultmark D."/>
            <person name="Huntley M.A."/>
            <person name="Jaffe D.B."/>
            <person name="Jagadeeshan S."/>
            <person name="Jeck W.R."/>
            <person name="Johnson J."/>
            <person name="Jones C.D."/>
            <person name="Jordan W.C."/>
            <person name="Karpen G.H."/>
            <person name="Kataoka E."/>
            <person name="Keightley P.D."/>
            <person name="Kheradpour P."/>
            <person name="Kirkness E.F."/>
            <person name="Koerich L.B."/>
            <person name="Kristiansen K."/>
            <person name="Kudrna D."/>
            <person name="Kulathinal R.J."/>
            <person name="Kumar S."/>
            <person name="Kwok R."/>
            <person name="Lander E."/>
            <person name="Langley C.H."/>
            <person name="Lapoint R."/>
            <person name="Lazzaro B.P."/>
            <person name="Lee S.J."/>
            <person name="Levesque L."/>
            <person name="Li R."/>
            <person name="Lin C.F."/>
            <person name="Lin M.F."/>
            <person name="Lindblad-Toh K."/>
            <person name="Llopart A."/>
            <person name="Long M."/>
            <person name="Low L."/>
            <person name="Lozovsky E."/>
            <person name="Lu J."/>
            <person name="Luo M."/>
            <person name="Machado C.A."/>
            <person name="Makalowski W."/>
            <person name="Marzo M."/>
            <person name="Matsuda M."/>
            <person name="Matzkin L."/>
            <person name="McAllister B."/>
            <person name="McBride C.S."/>
            <person name="McKernan B."/>
            <person name="McKernan K."/>
            <person name="Mendez-Lago M."/>
            <person name="Minx P."/>
            <person name="Mollenhauer M.U."/>
            <person name="Montooth K."/>
            <person name="Mount S.M."/>
            <person name="Mu X."/>
            <person name="Myers E."/>
            <person name="Negre B."/>
            <person name="Newfeld S."/>
            <person name="Nielsen R."/>
            <person name="Noor M.A."/>
            <person name="O'Grady P."/>
            <person name="Pachter L."/>
            <person name="Papaceit M."/>
            <person name="Parisi M.J."/>
            <person name="Parisi M."/>
            <person name="Parts L."/>
            <person name="Pedersen J.S."/>
            <person name="Pesole G."/>
            <person name="Phillippy A.M."/>
            <person name="Ponting C.P."/>
            <person name="Pop M."/>
            <person name="Porcelli D."/>
            <person name="Powell J.R."/>
            <person name="Prohaska S."/>
            <person name="Pruitt K."/>
            <person name="Puig M."/>
            <person name="Quesneville H."/>
            <person name="Ram K.R."/>
            <person name="Rand D."/>
            <person name="Rasmussen M.D."/>
            <person name="Reed L.K."/>
            <person name="Reenan R."/>
            <person name="Reily A."/>
            <person name="Remington K.A."/>
            <person name="Rieger T.T."/>
            <person name="Ritchie M.G."/>
            <person name="Robin C."/>
            <person name="Rogers Y.H."/>
            <person name="Rohde C."/>
            <person name="Rozas J."/>
            <person name="Rubenfield M.J."/>
            <person name="Ruiz A."/>
            <person name="Russo S."/>
            <person name="Salzberg S.L."/>
            <person name="Sanchez-Gracia A."/>
            <person name="Saranga D.J."/>
            <person name="Sato H."/>
            <person name="Schaeffer S.W."/>
            <person name="Schatz M.C."/>
            <person name="Schlenke T."/>
            <person name="Schwartz R."/>
            <person name="Segarra C."/>
            <person name="Singh R.S."/>
            <person name="Sirot L."/>
            <person name="Sirota M."/>
            <person name="Sisneros N.B."/>
            <person name="Smith C.D."/>
            <person name="Smith T.F."/>
            <person name="Spieth J."/>
            <person name="Stage D.E."/>
            <person name="Stark A."/>
            <person name="Stephan W."/>
            <person name="Strausberg R.L."/>
            <person name="Strempel S."/>
            <person name="Sturgill D."/>
            <person name="Sutton G."/>
            <person name="Sutton G.G."/>
            <person name="Tao W."/>
            <person name="Teichmann S."/>
            <person name="Tobari Y.N."/>
            <person name="Tomimura Y."/>
            <person name="Tsolas J.M."/>
            <person name="Valente V.L."/>
            <person name="Venter E."/>
            <person name="Venter J.C."/>
            <person name="Vicario S."/>
            <person name="Vieira F.G."/>
            <person name="Vilella A.J."/>
            <person name="Villasante A."/>
            <person name="Walenz B."/>
            <person name="Wang J."/>
            <person name="Wasserman M."/>
            <person name="Watts T."/>
            <person name="Wilson D."/>
            <person name="Wilson R.K."/>
            <person name="Wing R.A."/>
            <person name="Wolfner M.F."/>
            <person name="Wong A."/>
            <person name="Wong G.K."/>
            <person name="Wu C.I."/>
            <person name="Wu G."/>
            <person name="Yamamoto D."/>
            <person name="Yang H.P."/>
            <person name="Yang S.P."/>
            <person name="Yorke J.A."/>
            <person name="Yoshida K."/>
            <person name="Zdobnov E."/>
            <person name="Zhang P."/>
            <person name="Zhang Y."/>
            <person name="Zimin A.V."/>
            <person name="Baldwin J."/>
            <person name="Abdouelleil A."/>
            <person name="Abdulkadir J."/>
            <person name="Abebe A."/>
            <person name="Abera B."/>
            <person name="Abreu J."/>
            <person name="Acer S.C."/>
            <person name="Aftuck L."/>
            <person name="Alexander A."/>
            <person name="An P."/>
            <person name="Anderson E."/>
            <person name="Anderson S."/>
            <person name="Arachi H."/>
            <person name="Azer M."/>
            <person name="Bachantsang P."/>
            <person name="Barry A."/>
            <person name="Bayul T."/>
            <person name="Berlin A."/>
            <person name="Bessette D."/>
            <person name="Bloom T."/>
            <person name="Blye J."/>
            <person name="Boguslavskiy L."/>
            <person name="Bonnet C."/>
            <person name="Boukhgalter B."/>
            <person name="Bourzgui I."/>
            <person name="Brown A."/>
            <person name="Cahill P."/>
            <person name="Channer S."/>
            <person name="Cheshatsang Y."/>
            <person name="Chuda L."/>
            <person name="Citroen M."/>
            <person name="Collymore A."/>
            <person name="Cooke P."/>
            <person name="Costello M."/>
            <person name="D'Aco K."/>
            <person name="Daza R."/>
            <person name="De Haan G."/>
            <person name="DeGray S."/>
            <person name="DeMaso C."/>
            <person name="Dhargay N."/>
            <person name="Dooley K."/>
            <person name="Dooley E."/>
            <person name="Doricent M."/>
            <person name="Dorje P."/>
            <person name="Dorjee K."/>
            <person name="Dupes A."/>
            <person name="Elong R."/>
            <person name="Falk J."/>
            <person name="Farina A."/>
            <person name="Faro S."/>
            <person name="Ferguson D."/>
            <person name="Fisher S."/>
            <person name="Foley C.D."/>
            <person name="Franke A."/>
            <person name="Friedrich D."/>
            <person name="Gadbois L."/>
            <person name="Gearin G."/>
            <person name="Gearin C.R."/>
            <person name="Giannoukos G."/>
            <person name="Goode T."/>
            <person name="Graham J."/>
            <person name="Grandbois E."/>
            <person name="Grewal S."/>
            <person name="Gyaltsen K."/>
            <person name="Hafez N."/>
            <person name="Hagos B."/>
            <person name="Hall J."/>
            <person name="Henson C."/>
            <person name="Hollinger A."/>
            <person name="Honan T."/>
            <person name="Huard M.D."/>
            <person name="Hughes L."/>
            <person name="Hurhula B."/>
            <person name="Husby M.E."/>
            <person name="Kamat A."/>
            <person name="Kanga B."/>
            <person name="Kashin S."/>
            <person name="Khazanovich D."/>
            <person name="Kisner P."/>
            <person name="Lance K."/>
            <person name="Lara M."/>
            <person name="Lee W."/>
            <person name="Lennon N."/>
            <person name="Letendre F."/>
            <person name="LeVine R."/>
            <person name="Lipovsky A."/>
            <person name="Liu X."/>
            <person name="Liu J."/>
            <person name="Liu S."/>
            <person name="Lokyitsang T."/>
            <person name="Lokyitsang Y."/>
            <person name="Lubonja R."/>
            <person name="Lui A."/>
            <person name="MacDonald P."/>
            <person name="Magnisalis V."/>
            <person name="Maru K."/>
            <person name="Matthews C."/>
            <person name="McCusker W."/>
            <person name="McDonough S."/>
            <person name="Mehta T."/>
            <person name="Meldrim J."/>
            <person name="Meneus L."/>
            <person name="Mihai O."/>
            <person name="Mihalev A."/>
            <person name="Mihova T."/>
            <person name="Mittelman R."/>
            <person name="Mlenga V."/>
            <person name="Montmayeur A."/>
            <person name="Mulrain L."/>
            <person name="Navidi A."/>
            <person name="Naylor J."/>
            <person name="Negash T."/>
            <person name="Nguyen T."/>
            <person name="Nguyen N."/>
            <person name="Nicol R."/>
            <person name="Norbu C."/>
            <person name="Norbu N."/>
            <person name="Novod N."/>
            <person name="O'Neill B."/>
            <person name="Osman S."/>
            <person name="Markiewicz E."/>
            <person name="Oyono O.L."/>
            <person name="Patti C."/>
            <person name="Phunkhang P."/>
            <person name="Pierre F."/>
            <person name="Priest M."/>
            <person name="Raghuraman S."/>
            <person name="Rege F."/>
            <person name="Reyes R."/>
            <person name="Rise C."/>
            <person name="Rogov P."/>
            <person name="Ross K."/>
            <person name="Ryan E."/>
            <person name="Settipalli S."/>
            <person name="Shea T."/>
            <person name="Sherpa N."/>
            <person name="Shi L."/>
            <person name="Shih D."/>
            <person name="Sparrow T."/>
            <person name="Spaulding J."/>
            <person name="Stalker J."/>
            <person name="Stange-Thomann N."/>
            <person name="Stavropoulos S."/>
            <person name="Stone C."/>
            <person name="Strader C."/>
            <person name="Tesfaye S."/>
            <person name="Thomson T."/>
            <person name="Thoulutsang Y."/>
            <person name="Thoulutsang D."/>
            <person name="Topham K."/>
            <person name="Topping I."/>
            <person name="Tsamla T."/>
            <person name="Vassiliev H."/>
            <person name="Vo A."/>
            <person name="Wangchuk T."/>
            <person name="Wangdi T."/>
            <person name="Weiand M."/>
            <person name="Wilkinson J."/>
            <person name="Wilson A."/>
            <person name="Yadav S."/>
            <person name="Young G."/>
            <person name="Yu Q."/>
            <person name="Zembek L."/>
            <person name="Zhong D."/>
            <person name="Zimmer A."/>
            <person name="Zwirko Z."/>
            <person name="Jaffe D.B."/>
            <person name="Alvarez P."/>
            <person name="Brockman W."/>
            <person name="Butler J."/>
            <person name="Chin C."/>
            <person name="Gnerre S."/>
            <person name="Grabherr M."/>
            <person name="Kleber M."/>
            <person name="Mauceli E."/>
            <person name="MacCallum I."/>
        </authorList>
    </citation>
    <scope>NUCLEOTIDE SEQUENCE [LARGE SCALE GENOMIC DNA]</scope>
    <source>
        <strain evidence="3">MSH-3 / Tucson 14011-0111.49</strain>
    </source>
</reference>
<dbReference type="Proteomes" id="UP000008744">
    <property type="component" value="Unassembled WGS sequence"/>
</dbReference>
<feature type="compositionally biased region" description="Polar residues" evidence="1">
    <location>
        <begin position="227"/>
        <end position="241"/>
    </location>
</feature>
<proteinExistence type="predicted"/>
<name>B4GAB4_DROPE</name>
<protein>
    <submittedName>
        <fullName evidence="2">GL10734</fullName>
    </submittedName>
</protein>
<evidence type="ECO:0000313" key="2">
    <source>
        <dbReference type="EMBL" id="EDW31866.1"/>
    </source>
</evidence>
<accession>B4GAB4</accession>
<feature type="region of interest" description="Disordered" evidence="1">
    <location>
        <begin position="227"/>
        <end position="250"/>
    </location>
</feature>
<gene>
    <name evidence="2" type="primary">Dper\GL10734</name>
    <name evidence="2" type="ORF">Dper_GL10734</name>
</gene>
<dbReference type="HOGENOM" id="CLU_790546_0_0_1"/>
<organism evidence="3">
    <name type="scientific">Drosophila persimilis</name>
    <name type="common">Fruit fly</name>
    <dbReference type="NCBI Taxonomy" id="7234"/>
    <lineage>
        <taxon>Eukaryota</taxon>
        <taxon>Metazoa</taxon>
        <taxon>Ecdysozoa</taxon>
        <taxon>Arthropoda</taxon>
        <taxon>Hexapoda</taxon>
        <taxon>Insecta</taxon>
        <taxon>Pterygota</taxon>
        <taxon>Neoptera</taxon>
        <taxon>Endopterygota</taxon>
        <taxon>Diptera</taxon>
        <taxon>Brachycera</taxon>
        <taxon>Muscomorpha</taxon>
        <taxon>Ephydroidea</taxon>
        <taxon>Drosophilidae</taxon>
        <taxon>Drosophila</taxon>
        <taxon>Sophophora</taxon>
    </lineage>
</organism>
<dbReference type="EMBL" id="CH479181">
    <property type="protein sequence ID" value="EDW31866.1"/>
    <property type="molecule type" value="Genomic_DNA"/>
</dbReference>
<evidence type="ECO:0000313" key="3">
    <source>
        <dbReference type="Proteomes" id="UP000008744"/>
    </source>
</evidence>
<evidence type="ECO:0000256" key="1">
    <source>
        <dbReference type="SAM" id="MobiDB-lite"/>
    </source>
</evidence>
<sequence>MGRVEKNQLLIPTIENSPLLILTVEKNQLLILTIENSPLQILTIGKNQLQILTIENSPLLILTVEKDQQLILTIENSPLQILTIGKNQLQILTIGISPLQVLTVVSNLLLILTIKKDPLQTPTLKNNQLKILTIESKALLILTNDHISVGLPTVQDNTGSWPLSRSLLLLFLTIPLPCLTVESKTMLIPARSVPRFLVIEKPAGAQMHMLAPNGCSPCGCGINTPQTSGLQQSAESVGPQHSRSHSGYDGPDPPQGCAICPHCGGIQEEPTVDSKATNQPSVTGMPVKKVVPVVPGKPEMPSDCECETPPISSTKLPAVKLFPLADRKDTDCPEESKTVDTLCCGCPIDPK</sequence>
<dbReference type="AlphaFoldDB" id="B4GAB4"/>